<dbReference type="InterPro" id="IPR050417">
    <property type="entry name" value="Sugar_Epim/Isomerase"/>
</dbReference>
<dbReference type="PANTHER" id="PTHR43489">
    <property type="entry name" value="ISOMERASE"/>
    <property type="match status" value="1"/>
</dbReference>
<sequence>MPQFAANLSLMYTEHDFLDRFAAAAADGFRAVEFLFPYDHAPQTIAQRLRDNGLRQALFNLPPGDWAAGERGLAALPGREAEFAASVQQALPYALATGCRRLHVMAGIAPAGADRAAMHRTYVANLRHAVEQLAPHGITVLIEPINTRDMPGYFLHFQQQAHDIVAEVGHPNLKVQMDLYHCQIMEGDLWTRLQRHIGGVGHLQIGGVPHRHEPDSGEVNYPWLFAQIDALGYQGDIGCEYRPRQGTSAGLGWFAPYRDVQSCDHA</sequence>
<evidence type="ECO:0000313" key="5">
    <source>
        <dbReference type="EMBL" id="TSE32288.1"/>
    </source>
</evidence>
<reference evidence="5 6" key="1">
    <citation type="submission" date="2019-07" db="EMBL/GenBank/DDBJ databases">
        <title>Tepidimonas thermarum AA-1 draft genome.</title>
        <authorList>
            <person name="Da Costa M.S."/>
            <person name="Froufe H.J.C."/>
            <person name="Egas C."/>
            <person name="Albuquerque L."/>
        </authorList>
    </citation>
    <scope>NUCLEOTIDE SEQUENCE [LARGE SCALE GENOMIC DNA]</scope>
    <source>
        <strain evidence="5 6">AA-1</strain>
    </source>
</reference>
<dbReference type="PANTHER" id="PTHR43489:SF13">
    <property type="entry name" value="HYDROXYPYRUVATE ISOMERASE"/>
    <property type="match status" value="1"/>
</dbReference>
<dbReference type="Proteomes" id="UP000318542">
    <property type="component" value="Unassembled WGS sequence"/>
</dbReference>
<dbReference type="RefSeq" id="WP_143899710.1">
    <property type="nucleotide sequence ID" value="NZ_VJOL01000001.1"/>
</dbReference>
<dbReference type="GO" id="GO:0008903">
    <property type="term" value="F:hydroxypyruvate isomerase activity"/>
    <property type="evidence" value="ECO:0007669"/>
    <property type="project" value="UniProtKB-EC"/>
</dbReference>
<gene>
    <name evidence="5" type="primary">ygbM</name>
    <name evidence="5" type="ORF">Tther_00075</name>
</gene>
<evidence type="ECO:0000313" key="6">
    <source>
        <dbReference type="Proteomes" id="UP000318542"/>
    </source>
</evidence>
<feature type="active site" description="Proton donor/acceptor" evidence="3">
    <location>
        <position position="143"/>
    </location>
</feature>
<feature type="active site" description="Proton donor/acceptor" evidence="3">
    <location>
        <position position="240"/>
    </location>
</feature>
<name>A0A554X8Y4_9BURK</name>
<accession>A0A554X8Y4</accession>
<dbReference type="AlphaFoldDB" id="A0A554X8Y4"/>
<dbReference type="InterPro" id="IPR036237">
    <property type="entry name" value="Xyl_isomerase-like_sf"/>
</dbReference>
<dbReference type="PIRSF" id="PIRSF006241">
    <property type="entry name" value="HyI"/>
    <property type="match status" value="1"/>
</dbReference>
<dbReference type="InterPro" id="IPR013022">
    <property type="entry name" value="Xyl_isomerase-like_TIM-brl"/>
</dbReference>
<dbReference type="EC" id="5.3.1.22" evidence="5"/>
<evidence type="ECO:0000259" key="4">
    <source>
        <dbReference type="Pfam" id="PF01261"/>
    </source>
</evidence>
<keyword evidence="5" id="KW-0670">Pyruvate</keyword>
<comment type="similarity">
    <text evidence="2">Belongs to the hyi family.</text>
</comment>
<evidence type="ECO:0000256" key="2">
    <source>
        <dbReference type="PIRNR" id="PIRNR006241"/>
    </source>
</evidence>
<dbReference type="FunFam" id="3.20.20.150:FF:000007">
    <property type="entry name" value="Hydroxypyruvate isomerase"/>
    <property type="match status" value="1"/>
</dbReference>
<organism evidence="5 6">
    <name type="scientific">Tepidimonas thermarum</name>
    <dbReference type="NCBI Taxonomy" id="335431"/>
    <lineage>
        <taxon>Bacteria</taxon>
        <taxon>Pseudomonadati</taxon>
        <taxon>Pseudomonadota</taxon>
        <taxon>Betaproteobacteria</taxon>
        <taxon>Burkholderiales</taxon>
        <taxon>Tepidimonas</taxon>
    </lineage>
</organism>
<keyword evidence="6" id="KW-1185">Reference proteome</keyword>
<keyword evidence="1 2" id="KW-0413">Isomerase</keyword>
<dbReference type="GO" id="GO:0046487">
    <property type="term" value="P:glyoxylate metabolic process"/>
    <property type="evidence" value="ECO:0007669"/>
    <property type="project" value="TreeGrafter"/>
</dbReference>
<dbReference type="EMBL" id="VJOL01000001">
    <property type="protein sequence ID" value="TSE32288.1"/>
    <property type="molecule type" value="Genomic_DNA"/>
</dbReference>
<comment type="caution">
    <text evidence="5">The sequence shown here is derived from an EMBL/GenBank/DDBJ whole genome shotgun (WGS) entry which is preliminary data.</text>
</comment>
<dbReference type="InterPro" id="IPR026040">
    <property type="entry name" value="HyI-like"/>
</dbReference>
<dbReference type="NCBIfam" id="NF043033">
    <property type="entry name" value="OxoTetrIsom"/>
    <property type="match status" value="1"/>
</dbReference>
<dbReference type="SUPFAM" id="SSF51658">
    <property type="entry name" value="Xylose isomerase-like"/>
    <property type="match status" value="1"/>
</dbReference>
<protein>
    <submittedName>
        <fullName evidence="5">Putative hydroxypyruvate isomerase YgbM</fullName>
        <ecNumber evidence="5">5.3.1.22</ecNumber>
    </submittedName>
</protein>
<dbReference type="Gene3D" id="3.20.20.150">
    <property type="entry name" value="Divalent-metal-dependent TIM barrel enzymes"/>
    <property type="match status" value="1"/>
</dbReference>
<proteinExistence type="inferred from homology"/>
<feature type="domain" description="Xylose isomerase-like TIM barrel" evidence="4">
    <location>
        <begin position="21"/>
        <end position="255"/>
    </location>
</feature>
<evidence type="ECO:0000256" key="1">
    <source>
        <dbReference type="ARBA" id="ARBA00023235"/>
    </source>
</evidence>
<evidence type="ECO:0000256" key="3">
    <source>
        <dbReference type="PIRSR" id="PIRSR006241-50"/>
    </source>
</evidence>
<dbReference type="Pfam" id="PF01261">
    <property type="entry name" value="AP_endonuc_2"/>
    <property type="match status" value="1"/>
</dbReference>
<dbReference type="InterPro" id="IPR053398">
    <property type="entry name" value="HPT_OtnI_isomerases"/>
</dbReference>
<dbReference type="OrthoDB" id="9786584at2"/>